<dbReference type="PROSITE" id="PS52015">
    <property type="entry name" value="TONB_CTD"/>
    <property type="match status" value="1"/>
</dbReference>
<dbReference type="GO" id="GO:0031992">
    <property type="term" value="F:energy transducer activity"/>
    <property type="evidence" value="ECO:0007669"/>
    <property type="project" value="TreeGrafter"/>
</dbReference>
<comment type="caution">
    <text evidence="13">The sequence shown here is derived from an EMBL/GenBank/DDBJ whole genome shotgun (WGS) entry which is preliminary data.</text>
</comment>
<dbReference type="PANTHER" id="PTHR33446">
    <property type="entry name" value="PROTEIN TONB-RELATED"/>
    <property type="match status" value="1"/>
</dbReference>
<dbReference type="Pfam" id="PF13103">
    <property type="entry name" value="TonB_2"/>
    <property type="match status" value="1"/>
</dbReference>
<keyword evidence="8 11" id="KW-1133">Transmembrane helix</keyword>
<dbReference type="InterPro" id="IPR037682">
    <property type="entry name" value="TonB_C"/>
</dbReference>
<dbReference type="GO" id="GO:0055085">
    <property type="term" value="P:transmembrane transport"/>
    <property type="evidence" value="ECO:0007669"/>
    <property type="project" value="InterPro"/>
</dbReference>
<keyword evidence="3" id="KW-0813">Transport</keyword>
<feature type="compositionally biased region" description="Polar residues" evidence="10">
    <location>
        <begin position="318"/>
        <end position="327"/>
    </location>
</feature>
<dbReference type="EMBL" id="PVBT01000002">
    <property type="protein sequence ID" value="PRD55047.1"/>
    <property type="molecule type" value="Genomic_DNA"/>
</dbReference>
<protein>
    <recommendedName>
        <fullName evidence="12">TonB C-terminal domain-containing protein</fullName>
    </recommendedName>
</protein>
<feature type="region of interest" description="Disordered" evidence="10">
    <location>
        <begin position="236"/>
        <end position="344"/>
    </location>
</feature>
<evidence type="ECO:0000256" key="3">
    <source>
        <dbReference type="ARBA" id="ARBA00022448"/>
    </source>
</evidence>
<organism evidence="13 14">
    <name type="scientific">Phyllobacterium myrsinacearum</name>
    <dbReference type="NCBI Taxonomy" id="28101"/>
    <lineage>
        <taxon>Bacteria</taxon>
        <taxon>Pseudomonadati</taxon>
        <taxon>Pseudomonadota</taxon>
        <taxon>Alphaproteobacteria</taxon>
        <taxon>Hyphomicrobiales</taxon>
        <taxon>Phyllobacteriaceae</taxon>
        <taxon>Phyllobacterium</taxon>
    </lineage>
</organism>
<evidence type="ECO:0000256" key="11">
    <source>
        <dbReference type="SAM" id="Phobius"/>
    </source>
</evidence>
<keyword evidence="4" id="KW-1003">Cell membrane</keyword>
<evidence type="ECO:0000256" key="4">
    <source>
        <dbReference type="ARBA" id="ARBA00022475"/>
    </source>
</evidence>
<feature type="transmembrane region" description="Helical" evidence="11">
    <location>
        <begin position="113"/>
        <end position="135"/>
    </location>
</feature>
<feature type="domain" description="TonB C-terminal" evidence="12">
    <location>
        <begin position="342"/>
        <end position="433"/>
    </location>
</feature>
<evidence type="ECO:0000313" key="13">
    <source>
        <dbReference type="EMBL" id="PRD55047.1"/>
    </source>
</evidence>
<evidence type="ECO:0000256" key="7">
    <source>
        <dbReference type="ARBA" id="ARBA00022927"/>
    </source>
</evidence>
<dbReference type="InterPro" id="IPR006260">
    <property type="entry name" value="TonB/TolA_C"/>
</dbReference>
<evidence type="ECO:0000256" key="8">
    <source>
        <dbReference type="ARBA" id="ARBA00022989"/>
    </source>
</evidence>
<feature type="region of interest" description="Disordered" evidence="10">
    <location>
        <begin position="203"/>
        <end position="224"/>
    </location>
</feature>
<keyword evidence="14" id="KW-1185">Reference proteome</keyword>
<dbReference type="GO" id="GO:0015031">
    <property type="term" value="P:protein transport"/>
    <property type="evidence" value="ECO:0007669"/>
    <property type="project" value="UniProtKB-KW"/>
</dbReference>
<dbReference type="Gene3D" id="3.30.1150.10">
    <property type="match status" value="1"/>
</dbReference>
<dbReference type="PANTHER" id="PTHR33446:SF2">
    <property type="entry name" value="PROTEIN TONB"/>
    <property type="match status" value="1"/>
</dbReference>
<comment type="similarity">
    <text evidence="2">Belongs to the TonB family.</text>
</comment>
<feature type="compositionally biased region" description="Basic residues" evidence="10">
    <location>
        <begin position="284"/>
        <end position="296"/>
    </location>
</feature>
<keyword evidence="6 11" id="KW-0812">Transmembrane</keyword>
<dbReference type="GO" id="GO:0098797">
    <property type="term" value="C:plasma membrane protein complex"/>
    <property type="evidence" value="ECO:0007669"/>
    <property type="project" value="TreeGrafter"/>
</dbReference>
<evidence type="ECO:0000256" key="5">
    <source>
        <dbReference type="ARBA" id="ARBA00022519"/>
    </source>
</evidence>
<evidence type="ECO:0000259" key="12">
    <source>
        <dbReference type="PROSITE" id="PS52015"/>
    </source>
</evidence>
<dbReference type="AlphaFoldDB" id="A0A2S9JP96"/>
<dbReference type="SUPFAM" id="SSF74653">
    <property type="entry name" value="TolA/TonB C-terminal domain"/>
    <property type="match status" value="1"/>
</dbReference>
<evidence type="ECO:0000256" key="6">
    <source>
        <dbReference type="ARBA" id="ARBA00022692"/>
    </source>
</evidence>
<keyword evidence="9 11" id="KW-0472">Membrane</keyword>
<evidence type="ECO:0000313" key="14">
    <source>
        <dbReference type="Proteomes" id="UP000238563"/>
    </source>
</evidence>
<accession>A0A2S9JP96</accession>
<feature type="compositionally biased region" description="Basic and acidic residues" evidence="10">
    <location>
        <begin position="305"/>
        <end position="317"/>
    </location>
</feature>
<evidence type="ECO:0000256" key="1">
    <source>
        <dbReference type="ARBA" id="ARBA00004383"/>
    </source>
</evidence>
<evidence type="ECO:0000256" key="2">
    <source>
        <dbReference type="ARBA" id="ARBA00006555"/>
    </source>
</evidence>
<name>A0A2S9JP96_9HYPH</name>
<dbReference type="OrthoDB" id="8448705at2"/>
<sequence length="433" mass="46451">MKLATWPRFNFNLAELERAALSAKSNRHADIFVDWDANDLNDDLRWQSAGQGSCDCRNSSRQPVDDVIFARSRCLKMGIIDYPFQSSGIAAETPPVCDIDMGKRRDVPKRGRLSIAYAWFTSLAVHLALLAALSFSLTAPIVQEEAGSVVSLIIVGDSETNSTVAGDPDLQVDPLHQEDVPANTQSAAVQPNAMPAIEDRKSQFEQEAALGSSMPDAAEPLPLTSNAPAETAALQAVATQGQEDPKPVAPVEMGEGQKEQSSSMNAPGLMPASKIVHPIEKLKATAKKKPKNKTTKKPPGSQSGKKGDSGHGEDNDSKAVSSDQSFRSAARSDGMGNADIDNYPGKVQSRIRRAVRYPLGNRRMLASMNVRVRLTISRDGSLAEVSVVQSSGIPALDSAVVAGVRRAAPYPPLPSKWSKPSWTFAQDVQVTGR</sequence>
<dbReference type="RefSeq" id="WP_105733277.1">
    <property type="nucleotide sequence ID" value="NZ_PVBT01000002.1"/>
</dbReference>
<dbReference type="InterPro" id="IPR051045">
    <property type="entry name" value="TonB-dependent_transducer"/>
</dbReference>
<dbReference type="Proteomes" id="UP000238563">
    <property type="component" value="Unassembled WGS sequence"/>
</dbReference>
<gene>
    <name evidence="13" type="ORF">C5750_07585</name>
</gene>
<evidence type="ECO:0000256" key="10">
    <source>
        <dbReference type="SAM" id="MobiDB-lite"/>
    </source>
</evidence>
<dbReference type="NCBIfam" id="TIGR01352">
    <property type="entry name" value="tonB_Cterm"/>
    <property type="match status" value="1"/>
</dbReference>
<evidence type="ECO:0000256" key="9">
    <source>
        <dbReference type="ARBA" id="ARBA00023136"/>
    </source>
</evidence>
<keyword evidence="5" id="KW-0997">Cell inner membrane</keyword>
<proteinExistence type="inferred from homology"/>
<keyword evidence="7" id="KW-0653">Protein transport</keyword>
<comment type="subcellular location">
    <subcellularLocation>
        <location evidence="1">Cell inner membrane</location>
        <topology evidence="1">Single-pass membrane protein</topology>
        <orientation evidence="1">Periplasmic side</orientation>
    </subcellularLocation>
</comment>
<reference evidence="13 14" key="1">
    <citation type="submission" date="2018-02" db="EMBL/GenBank/DDBJ databases">
        <title>The draft genome of Phyllobacterium myrsinacearum DSM5892.</title>
        <authorList>
            <person name="Li L."/>
            <person name="Liu L."/>
            <person name="Zhang X."/>
            <person name="Wang T."/>
        </authorList>
    </citation>
    <scope>NUCLEOTIDE SEQUENCE [LARGE SCALE GENOMIC DNA]</scope>
    <source>
        <strain evidence="13 14">DSM 5892</strain>
    </source>
</reference>